<accession>A0AAW1DQR4</accession>
<keyword evidence="13" id="KW-1185">Reference proteome</keyword>
<feature type="region of interest" description="Disordered" evidence="11">
    <location>
        <begin position="144"/>
        <end position="171"/>
    </location>
</feature>
<keyword evidence="8" id="KW-0966">Cell projection</keyword>
<evidence type="ECO:0000256" key="4">
    <source>
        <dbReference type="ARBA" id="ARBA00022846"/>
    </source>
</evidence>
<evidence type="ECO:0000256" key="10">
    <source>
        <dbReference type="SAM" id="Coils"/>
    </source>
</evidence>
<keyword evidence="4" id="KW-0282">Flagellum</keyword>
<comment type="subcellular location">
    <subcellularLocation>
        <location evidence="1">Cytoplasm</location>
        <location evidence="1">Cytoskeleton</location>
        <location evidence="1">Flagellum axoneme</location>
    </subcellularLocation>
</comment>
<dbReference type="Pfam" id="PF05914">
    <property type="entry name" value="RIB43A"/>
    <property type="match status" value="1"/>
</dbReference>
<evidence type="ECO:0000256" key="5">
    <source>
        <dbReference type="ARBA" id="ARBA00023054"/>
    </source>
</evidence>
<comment type="caution">
    <text evidence="12">The sequence shown here is derived from an EMBL/GenBank/DDBJ whole genome shotgun (WGS) entry which is preliminary data.</text>
</comment>
<comment type="subunit">
    <text evidence="9">Microtubule inner protein component of sperm flagellar doublet microtubules.</text>
</comment>
<feature type="region of interest" description="Disordered" evidence="11">
    <location>
        <begin position="277"/>
        <end position="308"/>
    </location>
</feature>
<keyword evidence="3" id="KW-0963">Cytoplasm</keyword>
<keyword evidence="6" id="KW-0969">Cilium</keyword>
<feature type="region of interest" description="Disordered" evidence="11">
    <location>
        <begin position="75"/>
        <end position="110"/>
    </location>
</feature>
<gene>
    <name evidence="12" type="ORF">O3M35_000804</name>
</gene>
<dbReference type="PANTHER" id="PTHR14517">
    <property type="entry name" value="RIB43A-RELATED"/>
    <property type="match status" value="1"/>
</dbReference>
<keyword evidence="5 10" id="KW-0175">Coiled coil</keyword>
<dbReference type="AlphaFoldDB" id="A0AAW1DQR4"/>
<dbReference type="Proteomes" id="UP001461498">
    <property type="component" value="Unassembled WGS sequence"/>
</dbReference>
<proteinExistence type="inferred from homology"/>
<evidence type="ECO:0000256" key="7">
    <source>
        <dbReference type="ARBA" id="ARBA00023212"/>
    </source>
</evidence>
<comment type="similarity">
    <text evidence="2">Belongs to the RIB43A family.</text>
</comment>
<feature type="region of interest" description="Disordered" evidence="11">
    <location>
        <begin position="320"/>
        <end position="339"/>
    </location>
</feature>
<dbReference type="PANTHER" id="PTHR14517:SF6">
    <property type="entry name" value="RE41410P"/>
    <property type="match status" value="1"/>
</dbReference>
<evidence type="ECO:0000256" key="6">
    <source>
        <dbReference type="ARBA" id="ARBA00023069"/>
    </source>
</evidence>
<evidence type="ECO:0000313" key="12">
    <source>
        <dbReference type="EMBL" id="KAK9512360.1"/>
    </source>
</evidence>
<evidence type="ECO:0000256" key="1">
    <source>
        <dbReference type="ARBA" id="ARBA00004611"/>
    </source>
</evidence>
<evidence type="ECO:0000256" key="3">
    <source>
        <dbReference type="ARBA" id="ARBA00022490"/>
    </source>
</evidence>
<dbReference type="EMBL" id="JAPXFL010000001">
    <property type="protein sequence ID" value="KAK9512360.1"/>
    <property type="molecule type" value="Genomic_DNA"/>
</dbReference>
<sequence>MSETGPKPMSVMSLRITMAALIRVKKMAVPIEYGTLDPLLKLSKDEQTLIDDNKYIDKQREESVKLNHALDEQVEEHKVRKAAETESDKQDKIYNDDRYKEEQLKDEKERKDRRCAGEEIDKYRHMHQTKELSREFDLNDPKSLRKQLPMCTGDNDPRIQSKGSLLRFDSEDYDGQRKKNEANKLRLILEEQIREKEELKAREKFAYKNWGNTSFNEDDYNLKLKEKEKSRKETMRQIQECNLTAAHAKQKMSERNQSSSDIYSCFGTDSQTTAAGKPIVNLNNSLSNDKSSEIEDAENEKTKENEQFADSYSMNFRGIVNRQDKESTAGINSKKRDESVRIREINKKLAIEQRQRRKDLDRADHDCYPSDDFFAQFSKNKNSK</sequence>
<reference evidence="12 13" key="1">
    <citation type="submission" date="2022-12" db="EMBL/GenBank/DDBJ databases">
        <title>Chromosome-level genome assembly of true bugs.</title>
        <authorList>
            <person name="Ma L."/>
            <person name="Li H."/>
        </authorList>
    </citation>
    <scope>NUCLEOTIDE SEQUENCE [LARGE SCALE GENOMIC DNA]</scope>
    <source>
        <strain evidence="12">Lab_2022b</strain>
    </source>
</reference>
<evidence type="ECO:0000256" key="2">
    <source>
        <dbReference type="ARBA" id="ARBA00006875"/>
    </source>
</evidence>
<evidence type="ECO:0000256" key="11">
    <source>
        <dbReference type="SAM" id="MobiDB-lite"/>
    </source>
</evidence>
<evidence type="ECO:0000256" key="8">
    <source>
        <dbReference type="ARBA" id="ARBA00023273"/>
    </source>
</evidence>
<evidence type="ECO:0000256" key="9">
    <source>
        <dbReference type="ARBA" id="ARBA00046435"/>
    </source>
</evidence>
<dbReference type="InterPro" id="IPR008805">
    <property type="entry name" value="RIB43A"/>
</dbReference>
<organism evidence="12 13">
    <name type="scientific">Rhynocoris fuscipes</name>
    <dbReference type="NCBI Taxonomy" id="488301"/>
    <lineage>
        <taxon>Eukaryota</taxon>
        <taxon>Metazoa</taxon>
        <taxon>Ecdysozoa</taxon>
        <taxon>Arthropoda</taxon>
        <taxon>Hexapoda</taxon>
        <taxon>Insecta</taxon>
        <taxon>Pterygota</taxon>
        <taxon>Neoptera</taxon>
        <taxon>Paraneoptera</taxon>
        <taxon>Hemiptera</taxon>
        <taxon>Heteroptera</taxon>
        <taxon>Panheteroptera</taxon>
        <taxon>Cimicomorpha</taxon>
        <taxon>Reduviidae</taxon>
        <taxon>Harpactorinae</taxon>
        <taxon>Harpactorini</taxon>
        <taxon>Rhynocoris</taxon>
    </lineage>
</organism>
<feature type="coiled-coil region" evidence="10">
    <location>
        <begin position="179"/>
        <end position="244"/>
    </location>
</feature>
<keyword evidence="7" id="KW-0206">Cytoskeleton</keyword>
<evidence type="ECO:0000313" key="13">
    <source>
        <dbReference type="Proteomes" id="UP001461498"/>
    </source>
</evidence>
<protein>
    <submittedName>
        <fullName evidence="12">Uncharacterized protein</fullName>
    </submittedName>
</protein>
<name>A0AAW1DQR4_9HEMI</name>